<protein>
    <recommendedName>
        <fullName evidence="2">Retrotransposon gag domain-containing protein</fullName>
    </recommendedName>
</protein>
<dbReference type="PANTHER" id="PTHR15503">
    <property type="entry name" value="LDOC1 RELATED"/>
    <property type="match status" value="1"/>
</dbReference>
<feature type="non-terminal residue" evidence="3">
    <location>
        <position position="156"/>
    </location>
</feature>
<reference evidence="3 4" key="1">
    <citation type="submission" date="2024-05" db="EMBL/GenBank/DDBJ databases">
        <title>Genome sequencing and assembly of Indian major carp, Cirrhinus mrigala (Hamilton, 1822).</title>
        <authorList>
            <person name="Mohindra V."/>
            <person name="Chowdhury L.M."/>
            <person name="Lal K."/>
            <person name="Jena J.K."/>
        </authorList>
    </citation>
    <scope>NUCLEOTIDE SEQUENCE [LARGE SCALE GENOMIC DNA]</scope>
    <source>
        <strain evidence="3">CM1030</strain>
        <tissue evidence="3">Blood</tissue>
    </source>
</reference>
<organism evidence="3 4">
    <name type="scientific">Cirrhinus mrigala</name>
    <name type="common">Mrigala</name>
    <dbReference type="NCBI Taxonomy" id="683832"/>
    <lineage>
        <taxon>Eukaryota</taxon>
        <taxon>Metazoa</taxon>
        <taxon>Chordata</taxon>
        <taxon>Craniata</taxon>
        <taxon>Vertebrata</taxon>
        <taxon>Euteleostomi</taxon>
        <taxon>Actinopterygii</taxon>
        <taxon>Neopterygii</taxon>
        <taxon>Teleostei</taxon>
        <taxon>Ostariophysi</taxon>
        <taxon>Cypriniformes</taxon>
        <taxon>Cyprinidae</taxon>
        <taxon>Labeoninae</taxon>
        <taxon>Labeonini</taxon>
        <taxon>Cirrhinus</taxon>
    </lineage>
</organism>
<name>A0ABD0P9P1_CIRMR</name>
<dbReference type="AlphaFoldDB" id="A0ABD0P9P1"/>
<feature type="region of interest" description="Disordered" evidence="1">
    <location>
        <begin position="95"/>
        <end position="119"/>
    </location>
</feature>
<dbReference type="Pfam" id="PF03732">
    <property type="entry name" value="Retrotrans_gag"/>
    <property type="match status" value="1"/>
</dbReference>
<feature type="domain" description="Retrotransposon gag" evidence="2">
    <location>
        <begin position="4"/>
        <end position="57"/>
    </location>
</feature>
<dbReference type="InterPro" id="IPR032567">
    <property type="entry name" value="RTL1-rel"/>
</dbReference>
<evidence type="ECO:0000313" key="4">
    <source>
        <dbReference type="Proteomes" id="UP001529510"/>
    </source>
</evidence>
<keyword evidence="4" id="KW-1185">Reference proteome</keyword>
<dbReference type="Proteomes" id="UP001529510">
    <property type="component" value="Unassembled WGS sequence"/>
</dbReference>
<evidence type="ECO:0000259" key="2">
    <source>
        <dbReference type="Pfam" id="PF03732"/>
    </source>
</evidence>
<dbReference type="InterPro" id="IPR005162">
    <property type="entry name" value="Retrotrans_gag_dom"/>
</dbReference>
<evidence type="ECO:0000256" key="1">
    <source>
        <dbReference type="SAM" id="MobiDB-lite"/>
    </source>
</evidence>
<dbReference type="EMBL" id="JAMKFB020000017">
    <property type="protein sequence ID" value="KAL0170809.1"/>
    <property type="molecule type" value="Genomic_DNA"/>
</dbReference>
<proteinExistence type="predicted"/>
<sequence length="156" mass="17328">MTALFDRSARGDEAATQLSQLSQGRTSITDYSIRFKTLAAACLWNPEALRARFLDGLCAAIKDEIAILDLPRDLEEVINLCLRVETRLTGRRQRRLSPSSWRAPAVPSVGFPPKPPAEEPMQLGRSRLTPHQKQHRLLQGLCLYCGAPGHQAILCP</sequence>
<accession>A0ABD0P9P1</accession>
<dbReference type="PANTHER" id="PTHR15503:SF36">
    <property type="entry name" value="RETROTRANSPOSON GAG-LIKE PROTEIN 5"/>
    <property type="match status" value="1"/>
</dbReference>
<comment type="caution">
    <text evidence="3">The sequence shown here is derived from an EMBL/GenBank/DDBJ whole genome shotgun (WGS) entry which is preliminary data.</text>
</comment>
<evidence type="ECO:0000313" key="3">
    <source>
        <dbReference type="EMBL" id="KAL0170809.1"/>
    </source>
</evidence>
<gene>
    <name evidence="3" type="ORF">M9458_035405</name>
</gene>